<protein>
    <submittedName>
        <fullName evidence="1">Uncharacterized protein</fullName>
    </submittedName>
</protein>
<proteinExistence type="predicted"/>
<dbReference type="KEGG" id="dcm:NIES806_02160"/>
<dbReference type="EMBL" id="AP018316">
    <property type="protein sequence ID" value="BAZ84036.1"/>
    <property type="molecule type" value="Genomic_DNA"/>
</dbReference>
<keyword evidence="2" id="KW-1185">Reference proteome</keyword>
<gene>
    <name evidence="1" type="ORF">NIES806_02160</name>
</gene>
<evidence type="ECO:0000313" key="2">
    <source>
        <dbReference type="Proteomes" id="UP000218702"/>
    </source>
</evidence>
<organism evidence="1 2">
    <name type="scientific">Dolichospermum compactum NIES-806</name>
    <dbReference type="NCBI Taxonomy" id="1973481"/>
    <lineage>
        <taxon>Bacteria</taxon>
        <taxon>Bacillati</taxon>
        <taxon>Cyanobacteriota</taxon>
        <taxon>Cyanophyceae</taxon>
        <taxon>Nostocales</taxon>
        <taxon>Aphanizomenonaceae</taxon>
        <taxon>Dolichospermum</taxon>
        <taxon>Dolichospermum compactum</taxon>
    </lineage>
</organism>
<dbReference type="Proteomes" id="UP000218702">
    <property type="component" value="Chromosome"/>
</dbReference>
<evidence type="ECO:0000313" key="1">
    <source>
        <dbReference type="EMBL" id="BAZ84036.1"/>
    </source>
</evidence>
<accession>A0A1Z4UXQ7</accession>
<name>A0A1Z4UXQ7_9CYAN</name>
<reference evidence="1 2" key="1">
    <citation type="submission" date="2017-06" db="EMBL/GenBank/DDBJ databases">
        <title>Genome sequencing of cyanobaciteial culture collection at National Institute for Environmental Studies (NIES).</title>
        <authorList>
            <person name="Hirose Y."/>
            <person name="Shimura Y."/>
            <person name="Fujisawa T."/>
            <person name="Nakamura Y."/>
            <person name="Kawachi M."/>
        </authorList>
    </citation>
    <scope>NUCLEOTIDE SEQUENCE [LARGE SCALE GENOMIC DNA]</scope>
    <source>
        <strain evidence="1 2">NIES-806</strain>
    </source>
</reference>
<dbReference type="AlphaFoldDB" id="A0A1Z4UXQ7"/>
<sequence>MNTQYVQYGCGLSSPDSWINFDASPNLWLERLPVLGRFYSGTKSLEGKIVRSRFPKNIRYGDIIKGLPIEPNSCSGVYTNS</sequence>